<organism evidence="1 2">
    <name type="scientific">Chitinophaga chungangae</name>
    <dbReference type="NCBI Taxonomy" id="2821488"/>
    <lineage>
        <taxon>Bacteria</taxon>
        <taxon>Pseudomonadati</taxon>
        <taxon>Bacteroidota</taxon>
        <taxon>Chitinophagia</taxon>
        <taxon>Chitinophagales</taxon>
        <taxon>Chitinophagaceae</taxon>
        <taxon>Chitinophaga</taxon>
    </lineage>
</organism>
<dbReference type="Pfam" id="PF03400">
    <property type="entry name" value="DDE_Tnp_IS1"/>
    <property type="match status" value="1"/>
</dbReference>
<reference evidence="2" key="1">
    <citation type="submission" date="2021-03" db="EMBL/GenBank/DDBJ databases">
        <title>Assistant Professor.</title>
        <authorList>
            <person name="Huq M.A."/>
        </authorList>
    </citation>
    <scope>NUCLEOTIDE SEQUENCE [LARGE SCALE GENOMIC DNA]</scope>
    <source>
        <strain evidence="2">MAH-28</strain>
    </source>
</reference>
<comment type="caution">
    <text evidence="1">The sequence shown here is derived from an EMBL/GenBank/DDBJ whole genome shotgun (WGS) entry which is preliminary data.</text>
</comment>
<evidence type="ECO:0000313" key="1">
    <source>
        <dbReference type="EMBL" id="MBO9154088.1"/>
    </source>
</evidence>
<proteinExistence type="predicted"/>
<name>A0ABS3YIG0_9BACT</name>
<protein>
    <recommendedName>
        <fullName evidence="3">Transposase</fullName>
    </recommendedName>
</protein>
<evidence type="ECO:0000313" key="2">
    <source>
        <dbReference type="Proteomes" id="UP000679126"/>
    </source>
</evidence>
<keyword evidence="2" id="KW-1185">Reference proteome</keyword>
<evidence type="ECO:0008006" key="3">
    <source>
        <dbReference type="Google" id="ProtNLM"/>
    </source>
</evidence>
<dbReference type="Proteomes" id="UP000679126">
    <property type="component" value="Unassembled WGS sequence"/>
</dbReference>
<gene>
    <name evidence="1" type="ORF">J7I43_17810</name>
</gene>
<sequence>MIGVLNNEGIGVNSMARVLKFSPGTIINYLRKISANACFSIPDESNQEYEVDEIRTFVRKNNPQYGTWIMYAINRASRKVIHFIVGRRTKNNLRALIEALQKLNPKRIHTDSLNIYPGIIQKNLHRTWIHGTNYIEKNW</sequence>
<dbReference type="EMBL" id="JAGHKP010000003">
    <property type="protein sequence ID" value="MBO9154088.1"/>
    <property type="molecule type" value="Genomic_DNA"/>
</dbReference>
<dbReference type="InterPro" id="IPR005063">
    <property type="entry name" value="Transposase_27"/>
</dbReference>
<accession>A0ABS3YIG0</accession>